<reference evidence="1" key="1">
    <citation type="submission" date="2023-06" db="EMBL/GenBank/DDBJ databases">
        <title>Genome-scale phylogeny and comparative genomics of the fungal order Sordariales.</title>
        <authorList>
            <consortium name="Lawrence Berkeley National Laboratory"/>
            <person name="Hensen N."/>
            <person name="Bonometti L."/>
            <person name="Westerberg I."/>
            <person name="Brannstrom I.O."/>
            <person name="Guillou S."/>
            <person name="Cros-Aarteil S."/>
            <person name="Calhoun S."/>
            <person name="Haridas S."/>
            <person name="Kuo A."/>
            <person name="Mondo S."/>
            <person name="Pangilinan J."/>
            <person name="Riley R."/>
            <person name="LaButti K."/>
            <person name="Andreopoulos B."/>
            <person name="Lipzen A."/>
            <person name="Chen C."/>
            <person name="Yanf M."/>
            <person name="Daum C."/>
            <person name="Ng V."/>
            <person name="Clum A."/>
            <person name="Steindorff A."/>
            <person name="Ohm R."/>
            <person name="Martin F."/>
            <person name="Silar P."/>
            <person name="Natvig D."/>
            <person name="Lalanne C."/>
            <person name="Gautier V."/>
            <person name="Ament-velasquez S.L."/>
            <person name="Kruys A."/>
            <person name="Hutchinson M.I."/>
            <person name="Powell A.J."/>
            <person name="Barry K."/>
            <person name="Miller A.N."/>
            <person name="Grigoriev I.V."/>
            <person name="Debuchy R."/>
            <person name="Gladieux P."/>
            <person name="Thoren M.H."/>
            <person name="Johannesson H."/>
        </authorList>
    </citation>
    <scope>NUCLEOTIDE SEQUENCE</scope>
    <source>
        <strain evidence="1">SMH3187-1</strain>
    </source>
</reference>
<proteinExistence type="predicted"/>
<organism evidence="1 2">
    <name type="scientific">Schizothecium vesticola</name>
    <dbReference type="NCBI Taxonomy" id="314040"/>
    <lineage>
        <taxon>Eukaryota</taxon>
        <taxon>Fungi</taxon>
        <taxon>Dikarya</taxon>
        <taxon>Ascomycota</taxon>
        <taxon>Pezizomycotina</taxon>
        <taxon>Sordariomycetes</taxon>
        <taxon>Sordariomycetidae</taxon>
        <taxon>Sordariales</taxon>
        <taxon>Schizotheciaceae</taxon>
        <taxon>Schizothecium</taxon>
    </lineage>
</organism>
<dbReference type="AlphaFoldDB" id="A0AA40K4M6"/>
<evidence type="ECO:0000313" key="2">
    <source>
        <dbReference type="Proteomes" id="UP001172155"/>
    </source>
</evidence>
<protein>
    <submittedName>
        <fullName evidence="1">Uncharacterized protein</fullName>
    </submittedName>
</protein>
<comment type="caution">
    <text evidence="1">The sequence shown here is derived from an EMBL/GenBank/DDBJ whole genome shotgun (WGS) entry which is preliminary data.</text>
</comment>
<keyword evidence="2" id="KW-1185">Reference proteome</keyword>
<accession>A0AA40K4M6</accession>
<evidence type="ECO:0000313" key="1">
    <source>
        <dbReference type="EMBL" id="KAK0745753.1"/>
    </source>
</evidence>
<name>A0AA40K4M6_9PEZI</name>
<sequence length="456" mass="50348">MPTNVDHSSLYIAAFAGELSHSLSGHLDRTGIDELASSLPSMLRVFAYKMGHESTTKEYSDISYFVDRHRQQIAEQFRLIEAGLDHCRPSSSHISVVSSQQSEEANLGAQEVSESQEAGVKGMRIDDKMAMWIELEGTAKDGNDPVPNNVSELAVIDGPDNDNKVYIELPPLLAFREAFGHTLVFAWLLSSITAESKLETPGSERTTKGILDQLLKAVKAPNRFSRHNQLQATAVFELDWDFPAFYEAQRYKCSMKDALRNAITVTGTGNHVQAATALQYMCQVWPETGRPLLDFLGDLFDGEIAMGKFNQEYQGPTLAFQASGDSFSVAEIGTQLAWLGAALRALPPETEPSSCIPILHISKTMPNAREPTKDIVCRLEYRQALYVIKGNRMVEFCGAAFIKGCSAMAAAVYWHLYFNKDGSYISYEDPRVPRASGSAIGILKRCDLGSLQNILD</sequence>
<dbReference type="Proteomes" id="UP001172155">
    <property type="component" value="Unassembled WGS sequence"/>
</dbReference>
<gene>
    <name evidence="1" type="ORF">B0T18DRAFT_390326</name>
</gene>
<dbReference type="EMBL" id="JAUKUD010000004">
    <property type="protein sequence ID" value="KAK0745753.1"/>
    <property type="molecule type" value="Genomic_DNA"/>
</dbReference>